<sequence>MKKIIGLLLGMVVLSIASPISISADKVNRELDEEIIYSILVDRYNNGDADNDEQVRREDPYAYQGGDIQGITDKLDTYEELGYTTLVLSPLMENAPDGYHGYWVEDFYAVDPQFGTIEDIQKLVSEAHERDIKVVMEYVTNYVATSHPLVEDPEKQDWIKDDQAPDTSWGDNVVSLNQENPRVEEMLIDAASFWVSETGIDGLKLHAADQASPNFLKKFTKAMKEIDENIYLLGDVLNNDIATADLPQGTGIQKWDDPSLRAAIVSTFSEPGNAVADIYEQQEESDIGLVYVDDQSTKRFTQVFSENGRNALTTWSLVLTYMYMTPGTPSLFQGSELPMYGSSTEEVQEMVKFNSGDPDLTEFHNRISSLKKQFPVFSHGDFELVGSSGAMSIFKRNYDNQTAYIAINNGEETEAITLTDINQDKQLRGYLHDDTVRVGDDGGFKVGLSRESAEVYIVQEDTGYNWLFIGFVVAVFIVFIVGIVILSRKQKRKSV</sequence>
<keyword evidence="4" id="KW-0472">Membrane</keyword>
<reference evidence="7 8" key="2">
    <citation type="journal article" date="2016" name="Genome Announc.">
        <title>Draft Genome Sequence of Oceanobacillus picturae Heshi-B3, Isolated from Fermented Rice Bran in a Traditional Japanese Seafood Dish.</title>
        <authorList>
            <person name="Akuzawa S."/>
            <person name="Nagaoka J."/>
            <person name="Kanekatsu M."/>
            <person name="Kanesaki Y."/>
            <person name="Suzuki T."/>
        </authorList>
    </citation>
    <scope>NUCLEOTIDE SEQUENCE [LARGE SCALE GENOMIC DNA]</scope>
    <source>
        <strain evidence="7 8">Heshi-B3</strain>
    </source>
</reference>
<accession>A0A0U9HIR9</accession>
<dbReference type="Gene3D" id="3.20.20.80">
    <property type="entry name" value="Glycosidases"/>
    <property type="match status" value="1"/>
</dbReference>
<evidence type="ECO:0000256" key="5">
    <source>
        <dbReference type="SAM" id="SignalP"/>
    </source>
</evidence>
<feature type="chain" id="PRO_5006864952" evidence="5">
    <location>
        <begin position="25"/>
        <end position="495"/>
    </location>
</feature>
<evidence type="ECO:0000256" key="2">
    <source>
        <dbReference type="ARBA" id="ARBA00022723"/>
    </source>
</evidence>
<dbReference type="SMART" id="SM00642">
    <property type="entry name" value="Aamy"/>
    <property type="match status" value="1"/>
</dbReference>
<feature type="domain" description="Glycosyl hydrolase family 13 catalytic" evidence="6">
    <location>
        <begin position="38"/>
        <end position="364"/>
    </location>
</feature>
<keyword evidence="2" id="KW-0479">Metal-binding</keyword>
<protein>
    <submittedName>
        <fullName evidence="7">Beta/alpha-amylase</fullName>
    </submittedName>
</protein>
<name>A0A0U9HIR9_9BACI</name>
<dbReference type="RefSeq" id="WP_058951235.1">
    <property type="nucleotide sequence ID" value="NZ_BBXV01000057.1"/>
</dbReference>
<evidence type="ECO:0000256" key="4">
    <source>
        <dbReference type="SAM" id="Phobius"/>
    </source>
</evidence>
<evidence type="ECO:0000256" key="1">
    <source>
        <dbReference type="ARBA" id="ARBA00001913"/>
    </source>
</evidence>
<keyword evidence="4" id="KW-1133">Transmembrane helix</keyword>
<proteinExistence type="predicted"/>
<comment type="caution">
    <text evidence="7">The sequence shown here is derived from an EMBL/GenBank/DDBJ whole genome shotgun (WGS) entry which is preliminary data.</text>
</comment>
<keyword evidence="4" id="KW-0812">Transmembrane</keyword>
<dbReference type="PANTHER" id="PTHR10357:SF215">
    <property type="entry name" value="ALPHA-AMYLASE 1"/>
    <property type="match status" value="1"/>
</dbReference>
<dbReference type="SUPFAM" id="SSF51011">
    <property type="entry name" value="Glycosyl hydrolase domain"/>
    <property type="match status" value="1"/>
</dbReference>
<dbReference type="InterPro" id="IPR006047">
    <property type="entry name" value="GH13_cat_dom"/>
</dbReference>
<gene>
    <name evidence="7" type="ORF">OPHB3_3637</name>
</gene>
<dbReference type="InterPro" id="IPR054174">
    <property type="entry name" value="Alpha-amylase-like_C"/>
</dbReference>
<evidence type="ECO:0000256" key="3">
    <source>
        <dbReference type="ARBA" id="ARBA00022729"/>
    </source>
</evidence>
<evidence type="ECO:0000313" key="8">
    <source>
        <dbReference type="Proteomes" id="UP000052946"/>
    </source>
</evidence>
<dbReference type="SUPFAM" id="SSF51445">
    <property type="entry name" value="(Trans)glycosidases"/>
    <property type="match status" value="1"/>
</dbReference>
<dbReference type="Proteomes" id="UP000052946">
    <property type="component" value="Unassembled WGS sequence"/>
</dbReference>
<dbReference type="AlphaFoldDB" id="A0A0U9HIR9"/>
<dbReference type="InterPro" id="IPR017853">
    <property type="entry name" value="GH"/>
</dbReference>
<evidence type="ECO:0000259" key="6">
    <source>
        <dbReference type="SMART" id="SM00642"/>
    </source>
</evidence>
<feature type="transmembrane region" description="Helical" evidence="4">
    <location>
        <begin position="466"/>
        <end position="486"/>
    </location>
</feature>
<dbReference type="Pfam" id="PF22026">
    <property type="entry name" value="Alpha-amylase_C_2"/>
    <property type="match status" value="1"/>
</dbReference>
<keyword evidence="3 5" id="KW-0732">Signal</keyword>
<dbReference type="EMBL" id="BBXV01000057">
    <property type="protein sequence ID" value="GAQ19654.1"/>
    <property type="molecule type" value="Genomic_DNA"/>
</dbReference>
<dbReference type="Gene3D" id="2.60.40.1180">
    <property type="entry name" value="Golgi alpha-mannosidase II"/>
    <property type="match status" value="1"/>
</dbReference>
<feature type="signal peptide" evidence="5">
    <location>
        <begin position="1"/>
        <end position="24"/>
    </location>
</feature>
<reference evidence="8" key="1">
    <citation type="submission" date="2015-07" db="EMBL/GenBank/DDBJ databases">
        <title>Draft Genome Sequence of Oceanobacillus picturae Heshi-B3 that Was Isolated from Fermented Rice Bran with Aging Salted Mackerel, Which Was Named Heshiko as Traditional Fermented Seafood in Japan.</title>
        <authorList>
            <person name="Akuzawa S."/>
            <person name="Nakagawa J."/>
            <person name="Kanekatsu T."/>
            <person name="Kanesaki Y."/>
            <person name="Suzuki T."/>
        </authorList>
    </citation>
    <scope>NUCLEOTIDE SEQUENCE [LARGE SCALE GENOMIC DNA]</scope>
    <source>
        <strain evidence="8">Heshi-B3</strain>
    </source>
</reference>
<organism evidence="7 8">
    <name type="scientific">Oceanobacillus picturae</name>
    <dbReference type="NCBI Taxonomy" id="171693"/>
    <lineage>
        <taxon>Bacteria</taxon>
        <taxon>Bacillati</taxon>
        <taxon>Bacillota</taxon>
        <taxon>Bacilli</taxon>
        <taxon>Bacillales</taxon>
        <taxon>Bacillaceae</taxon>
        <taxon>Oceanobacillus</taxon>
    </lineage>
</organism>
<comment type="cofactor">
    <cofactor evidence="1">
        <name>Ca(2+)</name>
        <dbReference type="ChEBI" id="CHEBI:29108"/>
    </cofactor>
</comment>
<dbReference type="OrthoDB" id="9805159at2"/>
<dbReference type="Pfam" id="PF00128">
    <property type="entry name" value="Alpha-amylase"/>
    <property type="match status" value="2"/>
</dbReference>
<dbReference type="InterPro" id="IPR013780">
    <property type="entry name" value="Glyco_hydro_b"/>
</dbReference>
<evidence type="ECO:0000313" key="7">
    <source>
        <dbReference type="EMBL" id="GAQ19654.1"/>
    </source>
</evidence>
<dbReference type="GO" id="GO:0005975">
    <property type="term" value="P:carbohydrate metabolic process"/>
    <property type="evidence" value="ECO:0007669"/>
    <property type="project" value="InterPro"/>
</dbReference>
<dbReference type="GO" id="GO:0046872">
    <property type="term" value="F:metal ion binding"/>
    <property type="evidence" value="ECO:0007669"/>
    <property type="project" value="UniProtKB-KW"/>
</dbReference>
<dbReference type="PANTHER" id="PTHR10357">
    <property type="entry name" value="ALPHA-AMYLASE FAMILY MEMBER"/>
    <property type="match status" value="1"/>
</dbReference>